<name>A0A212JS41_9FIRM</name>
<organism evidence="1">
    <name type="scientific">uncultured Eubacteriales bacterium</name>
    <dbReference type="NCBI Taxonomy" id="172733"/>
    <lineage>
        <taxon>Bacteria</taxon>
        <taxon>Bacillati</taxon>
        <taxon>Bacillota</taxon>
        <taxon>Clostridia</taxon>
        <taxon>Eubacteriales</taxon>
        <taxon>environmental samples</taxon>
    </lineage>
</organism>
<dbReference type="EMBL" id="FLUN01000001">
    <property type="protein sequence ID" value="SBW02294.1"/>
    <property type="molecule type" value="Genomic_DNA"/>
</dbReference>
<accession>A0A212JS41</accession>
<protein>
    <submittedName>
        <fullName evidence="1">Uncharacterized protein</fullName>
    </submittedName>
</protein>
<sequence length="73" mass="8789">MKFWGDSCGFWVDKRVGIWYYNFRIWLEFGRGEMSEWFKEPVLKTGDSKEPWVRIPLSPPSFLRLDAKVNMLN</sequence>
<proteinExistence type="predicted"/>
<reference evidence="1" key="1">
    <citation type="submission" date="2016-04" db="EMBL/GenBank/DDBJ databases">
        <authorList>
            <person name="Evans L.H."/>
            <person name="Alamgir A."/>
            <person name="Owens N."/>
            <person name="Weber N.D."/>
            <person name="Virtaneva K."/>
            <person name="Barbian K."/>
            <person name="Babar A."/>
            <person name="Rosenke K."/>
        </authorList>
    </citation>
    <scope>NUCLEOTIDE SEQUENCE</scope>
    <source>
        <strain evidence="1">86</strain>
    </source>
</reference>
<gene>
    <name evidence="1" type="ORF">KL86CLO1_11624</name>
</gene>
<evidence type="ECO:0000313" key="1">
    <source>
        <dbReference type="EMBL" id="SBW02294.1"/>
    </source>
</evidence>
<dbReference type="AlphaFoldDB" id="A0A212JS41"/>